<feature type="coiled-coil region" evidence="7">
    <location>
        <begin position="267"/>
        <end position="294"/>
    </location>
</feature>
<gene>
    <name evidence="10" type="primary">CWC22</name>
    <name evidence="10" type="ORF">CAAN4_H04126</name>
</gene>
<dbReference type="PROSITE" id="PS51366">
    <property type="entry name" value="MI"/>
    <property type="match status" value="1"/>
</dbReference>
<dbReference type="InterPro" id="IPR003891">
    <property type="entry name" value="Initiation_fac_eIF4g_MI"/>
</dbReference>
<sequence>MNISNDEYLRTLKLRARGEENHVIESTNQTELQRQRSSWKSIKQTIDDLLYSCNPASDVKDIVKKLFEINLLRAKGLLIRSMMKIQSKNITRLSPIFASIISVVNSKIPDIGELLINRLILQFKRAYRKNNIQFCMASIIFICHLVNQKVNSEILLLQILQMLLTKPTSGTLKLSVTILSHSGKALDETSPVANNMIFEKLRNLLHEGNLSRPTELNIERLFKIRKFQFKDFPIIMEGYDLVEAEDQITHNILFDEEDLKSQDRLNVFKFDEDYEKLEQEYKELKDEILGNEEDEIKQDEIEESEENDNKLKISDMTDSELQNFQKTVYLTVMSSMSSDEAVHKLMKLSTQRKSKDNDITLVDMIVKCCSQEKTYTKYYGVIGERLCYQNEKWHQAFIINFKNYYEKIHQFEANSLRNIAKFWGHMFASDRLAIDKSWNEIQLTEEETNAASRIFIKFMFQEMVEELGIKELKERVTEDFIKPSIRGIFPVIDTKWDDADNLRFSINFFTAIGLGVLTEEMRDVLKNLPPEERGRSRSRSRNDSRSGSSRSFSRSRSSSYSRSRSRSYSRSRSRSYSRSRSRSRSYSRSRSRSYSRSRSVSRDRSTSPNQSEPISRSPSNNRSINPKLSRSESKSPSRDSKKRKVVS</sequence>
<keyword evidence="4" id="KW-0508">mRNA splicing</keyword>
<keyword evidence="5" id="KW-0539">Nucleus</keyword>
<evidence type="ECO:0000256" key="8">
    <source>
        <dbReference type="SAM" id="MobiDB-lite"/>
    </source>
</evidence>
<name>A0ABP0EMA8_9ASCO</name>
<evidence type="ECO:0000256" key="1">
    <source>
        <dbReference type="ARBA" id="ARBA00004123"/>
    </source>
</evidence>
<dbReference type="Proteomes" id="UP001497600">
    <property type="component" value="Chromosome H"/>
</dbReference>
<dbReference type="Pfam" id="PF02847">
    <property type="entry name" value="MA3"/>
    <property type="match status" value="1"/>
</dbReference>
<evidence type="ECO:0000256" key="4">
    <source>
        <dbReference type="ARBA" id="ARBA00023187"/>
    </source>
</evidence>
<dbReference type="SMART" id="SM00543">
    <property type="entry name" value="MIF4G"/>
    <property type="match status" value="1"/>
</dbReference>
<feature type="domain" description="MI" evidence="9">
    <location>
        <begin position="323"/>
        <end position="442"/>
    </location>
</feature>
<evidence type="ECO:0000256" key="5">
    <source>
        <dbReference type="ARBA" id="ARBA00023242"/>
    </source>
</evidence>
<reference evidence="10 11" key="1">
    <citation type="submission" date="2024-01" db="EMBL/GenBank/DDBJ databases">
        <authorList>
            <consortium name="Genoscope - CEA"/>
            <person name="William W."/>
        </authorList>
    </citation>
    <scope>NUCLEOTIDE SEQUENCE [LARGE SCALE GENOMIC DNA]</scope>
    <source>
        <strain evidence="10 11">29B2s-10</strain>
    </source>
</reference>
<dbReference type="PANTHER" id="PTHR18034:SF3">
    <property type="entry name" value="PRE-MRNA-SPLICING FACTOR CWC22 HOMOLOG"/>
    <property type="match status" value="1"/>
</dbReference>
<dbReference type="PANTHER" id="PTHR18034">
    <property type="entry name" value="CELL CYCLE CONTROL PROTEIN CWF22-RELATED"/>
    <property type="match status" value="1"/>
</dbReference>
<dbReference type="InterPro" id="IPR016024">
    <property type="entry name" value="ARM-type_fold"/>
</dbReference>
<evidence type="ECO:0000256" key="6">
    <source>
        <dbReference type="ARBA" id="ARBA00040804"/>
    </source>
</evidence>
<evidence type="ECO:0000313" key="11">
    <source>
        <dbReference type="Proteomes" id="UP001497600"/>
    </source>
</evidence>
<evidence type="ECO:0000256" key="3">
    <source>
        <dbReference type="ARBA" id="ARBA00022664"/>
    </source>
</evidence>
<dbReference type="InterPro" id="IPR050781">
    <property type="entry name" value="CWC22_splicing_factor"/>
</dbReference>
<keyword evidence="7" id="KW-0175">Coiled coil</keyword>
<accession>A0ABP0EMA8</accession>
<keyword evidence="3" id="KW-0507">mRNA processing</keyword>
<feature type="region of interest" description="Disordered" evidence="8">
    <location>
        <begin position="527"/>
        <end position="647"/>
    </location>
</feature>
<organism evidence="10 11">
    <name type="scientific">[Candida] anglica</name>
    <dbReference type="NCBI Taxonomy" id="148631"/>
    <lineage>
        <taxon>Eukaryota</taxon>
        <taxon>Fungi</taxon>
        <taxon>Dikarya</taxon>
        <taxon>Ascomycota</taxon>
        <taxon>Saccharomycotina</taxon>
        <taxon>Pichiomycetes</taxon>
        <taxon>Debaryomycetaceae</taxon>
        <taxon>Kurtzmaniella</taxon>
    </lineage>
</organism>
<dbReference type="InterPro" id="IPR003890">
    <property type="entry name" value="MIF4G-like_typ-3"/>
</dbReference>
<feature type="compositionally biased region" description="Low complexity" evidence="8">
    <location>
        <begin position="613"/>
        <end position="628"/>
    </location>
</feature>
<keyword evidence="11" id="KW-1185">Reference proteome</keyword>
<evidence type="ECO:0000259" key="9">
    <source>
        <dbReference type="PROSITE" id="PS51366"/>
    </source>
</evidence>
<proteinExistence type="inferred from homology"/>
<dbReference type="SMART" id="SM00544">
    <property type="entry name" value="MA3"/>
    <property type="match status" value="1"/>
</dbReference>
<feature type="compositionally biased region" description="Basic and acidic residues" evidence="8">
    <location>
        <begin position="629"/>
        <end position="639"/>
    </location>
</feature>
<comment type="subcellular location">
    <subcellularLocation>
        <location evidence="1">Nucleus</location>
    </subcellularLocation>
</comment>
<feature type="compositionally biased region" description="Basic residues" evidence="8">
    <location>
        <begin position="563"/>
        <end position="595"/>
    </location>
</feature>
<evidence type="ECO:0000256" key="7">
    <source>
        <dbReference type="SAM" id="Coils"/>
    </source>
</evidence>
<evidence type="ECO:0000313" key="10">
    <source>
        <dbReference type="EMBL" id="CAK7920591.1"/>
    </source>
</evidence>
<dbReference type="Gene3D" id="1.25.40.180">
    <property type="match status" value="1"/>
</dbReference>
<dbReference type="EMBL" id="OZ004260">
    <property type="protein sequence ID" value="CAK7920591.1"/>
    <property type="molecule type" value="Genomic_DNA"/>
</dbReference>
<comment type="similarity">
    <text evidence="2">Belongs to the CWC22 family.</text>
</comment>
<dbReference type="SUPFAM" id="SSF48371">
    <property type="entry name" value="ARM repeat"/>
    <property type="match status" value="1"/>
</dbReference>
<evidence type="ECO:0000256" key="2">
    <source>
        <dbReference type="ARBA" id="ARBA00006856"/>
    </source>
</evidence>
<protein>
    <recommendedName>
        <fullName evidence="6">Pre-mRNA-splicing factor CWC22</fullName>
    </recommendedName>
</protein>
<feature type="compositionally biased region" description="Low complexity" evidence="8">
    <location>
        <begin position="545"/>
        <end position="562"/>
    </location>
</feature>
<feature type="compositionally biased region" description="Basic and acidic residues" evidence="8">
    <location>
        <begin position="527"/>
        <end position="544"/>
    </location>
</feature>